<comment type="subcellular location">
    <subcellularLocation>
        <location evidence="1 11">Nucleus</location>
    </subcellularLocation>
</comment>
<feature type="domain" description="SMC hinge" evidence="14">
    <location>
        <begin position="546"/>
        <end position="665"/>
    </location>
</feature>
<keyword evidence="5" id="KW-0498">Mitosis</keyword>
<keyword evidence="9 11" id="KW-0539">Nucleus</keyword>
<evidence type="ECO:0000313" key="15">
    <source>
        <dbReference type="EMBL" id="ACO62100.1"/>
    </source>
</evidence>
<evidence type="ECO:0000256" key="4">
    <source>
        <dbReference type="ARBA" id="ARBA00022741"/>
    </source>
</evidence>
<dbReference type="FunFam" id="3.40.50.300:FF:000481">
    <property type="entry name" value="Structural maintenance of chromosomes 4"/>
    <property type="match status" value="1"/>
</dbReference>
<accession>C1E125</accession>
<dbReference type="InterPro" id="IPR036277">
    <property type="entry name" value="SMC_hinge_sf"/>
</dbReference>
<feature type="coiled-coil region" evidence="12">
    <location>
        <begin position="1049"/>
        <end position="1076"/>
    </location>
</feature>
<dbReference type="GO" id="GO:0051301">
    <property type="term" value="P:cell division"/>
    <property type="evidence" value="ECO:0007669"/>
    <property type="project" value="UniProtKB-KW"/>
</dbReference>
<name>C1E125_MICCC</name>
<evidence type="ECO:0000256" key="8">
    <source>
        <dbReference type="ARBA" id="ARBA00023067"/>
    </source>
</evidence>
<dbReference type="InterPro" id="IPR027417">
    <property type="entry name" value="P-loop_NTPase"/>
</dbReference>
<evidence type="ECO:0000256" key="12">
    <source>
        <dbReference type="SAM" id="Coils"/>
    </source>
</evidence>
<dbReference type="STRING" id="296587.C1E125"/>
<dbReference type="PANTHER" id="PTHR18937:SF172">
    <property type="entry name" value="STRUCTURAL MAINTENANCE OF CHROMOSOMES PROTEIN"/>
    <property type="match status" value="1"/>
</dbReference>
<feature type="region of interest" description="Disordered" evidence="13">
    <location>
        <begin position="473"/>
        <end position="508"/>
    </location>
</feature>
<feature type="coiled-coil region" evidence="12">
    <location>
        <begin position="878"/>
        <end position="905"/>
    </location>
</feature>
<evidence type="ECO:0000256" key="10">
    <source>
        <dbReference type="ARBA" id="ARBA00023306"/>
    </source>
</evidence>
<evidence type="ECO:0000259" key="14">
    <source>
        <dbReference type="SMART" id="SM00968"/>
    </source>
</evidence>
<dbReference type="GO" id="GO:0000796">
    <property type="term" value="C:condensin complex"/>
    <property type="evidence" value="ECO:0007669"/>
    <property type="project" value="TreeGrafter"/>
</dbReference>
<feature type="region of interest" description="Disordered" evidence="13">
    <location>
        <begin position="684"/>
        <end position="711"/>
    </location>
</feature>
<dbReference type="InterPro" id="IPR003395">
    <property type="entry name" value="RecF/RecN/SMC_N"/>
</dbReference>
<dbReference type="EMBL" id="CP001324">
    <property type="protein sequence ID" value="ACO62100.1"/>
    <property type="molecule type" value="Genomic_DNA"/>
</dbReference>
<feature type="coiled-coil region" evidence="12">
    <location>
        <begin position="200"/>
        <end position="417"/>
    </location>
</feature>
<keyword evidence="3" id="KW-0132">Cell division</keyword>
<dbReference type="Pfam" id="PF02463">
    <property type="entry name" value="SMC_N"/>
    <property type="match status" value="1"/>
</dbReference>
<reference evidence="15 16" key="1">
    <citation type="journal article" date="2009" name="Science">
        <title>Green evolution and dynamic adaptations revealed by genomes of the marine picoeukaryotes Micromonas.</title>
        <authorList>
            <person name="Worden A.Z."/>
            <person name="Lee J.H."/>
            <person name="Mock T."/>
            <person name="Rouze P."/>
            <person name="Simmons M.P."/>
            <person name="Aerts A.L."/>
            <person name="Allen A.E."/>
            <person name="Cuvelier M.L."/>
            <person name="Derelle E."/>
            <person name="Everett M.V."/>
            <person name="Foulon E."/>
            <person name="Grimwood J."/>
            <person name="Gundlach H."/>
            <person name="Henrissat B."/>
            <person name="Napoli C."/>
            <person name="McDonald S.M."/>
            <person name="Parker M.S."/>
            <person name="Rombauts S."/>
            <person name="Salamov A."/>
            <person name="Von Dassow P."/>
            <person name="Badger J.H."/>
            <person name="Coutinho P.M."/>
            <person name="Demir E."/>
            <person name="Dubchak I."/>
            <person name="Gentemann C."/>
            <person name="Eikrem W."/>
            <person name="Gready J.E."/>
            <person name="John U."/>
            <person name="Lanier W."/>
            <person name="Lindquist E.A."/>
            <person name="Lucas S."/>
            <person name="Mayer K.F."/>
            <person name="Moreau H."/>
            <person name="Not F."/>
            <person name="Otillar R."/>
            <person name="Panaud O."/>
            <person name="Pangilinan J."/>
            <person name="Paulsen I."/>
            <person name="Piegu B."/>
            <person name="Poliakov A."/>
            <person name="Robbens S."/>
            <person name="Schmutz J."/>
            <person name="Toulza E."/>
            <person name="Wyss T."/>
            <person name="Zelensky A."/>
            <person name="Zhou K."/>
            <person name="Armbrust E.V."/>
            <person name="Bhattacharya D."/>
            <person name="Goodenough U.W."/>
            <person name="Van de Peer Y."/>
            <person name="Grigoriev I.V."/>
        </authorList>
    </citation>
    <scope>NUCLEOTIDE SEQUENCE [LARGE SCALE GENOMIC DNA]</scope>
    <source>
        <strain evidence="16">RCC299 / NOUM17</strain>
    </source>
</reference>
<keyword evidence="16" id="KW-1185">Reference proteome</keyword>
<dbReference type="PANTHER" id="PTHR18937">
    <property type="entry name" value="STRUCTURAL MAINTENANCE OF CHROMOSOMES SMC FAMILY MEMBER"/>
    <property type="match status" value="1"/>
</dbReference>
<dbReference type="GO" id="GO:0007076">
    <property type="term" value="P:mitotic chromosome condensation"/>
    <property type="evidence" value="ECO:0007669"/>
    <property type="project" value="TreeGrafter"/>
</dbReference>
<evidence type="ECO:0000256" key="6">
    <source>
        <dbReference type="ARBA" id="ARBA00022840"/>
    </source>
</evidence>
<evidence type="ECO:0000256" key="1">
    <source>
        <dbReference type="ARBA" id="ARBA00004123"/>
    </source>
</evidence>
<feature type="region of interest" description="Disordered" evidence="13">
    <location>
        <begin position="1240"/>
        <end position="1259"/>
    </location>
</feature>
<dbReference type="GO" id="GO:0005524">
    <property type="term" value="F:ATP binding"/>
    <property type="evidence" value="ECO:0007669"/>
    <property type="project" value="UniProtKB-KW"/>
</dbReference>
<dbReference type="GeneID" id="8241594"/>
<dbReference type="GO" id="GO:0005634">
    <property type="term" value="C:nucleus"/>
    <property type="evidence" value="ECO:0007669"/>
    <property type="project" value="UniProtKB-SubCell"/>
</dbReference>
<dbReference type="Gene3D" id="1.10.287.1490">
    <property type="match status" value="1"/>
</dbReference>
<dbReference type="SMART" id="SM00968">
    <property type="entry name" value="SMC_hinge"/>
    <property type="match status" value="1"/>
</dbReference>
<dbReference type="eggNOG" id="KOG0996">
    <property type="taxonomic scope" value="Eukaryota"/>
</dbReference>
<dbReference type="Proteomes" id="UP000002009">
    <property type="component" value="Chromosome 3"/>
</dbReference>
<dbReference type="AlphaFoldDB" id="C1E125"/>
<evidence type="ECO:0000256" key="11">
    <source>
        <dbReference type="PIRNR" id="PIRNR005719"/>
    </source>
</evidence>
<dbReference type="SUPFAM" id="SSF52540">
    <property type="entry name" value="P-loop containing nucleoside triphosphate hydrolases"/>
    <property type="match status" value="1"/>
</dbReference>
<keyword evidence="10" id="KW-0131">Cell cycle</keyword>
<evidence type="ECO:0000256" key="2">
    <source>
        <dbReference type="ARBA" id="ARBA00006005"/>
    </source>
</evidence>
<evidence type="ECO:0000256" key="7">
    <source>
        <dbReference type="ARBA" id="ARBA00023054"/>
    </source>
</evidence>
<keyword evidence="7 12" id="KW-0175">Coiled coil</keyword>
<feature type="coiled-coil region" evidence="12">
    <location>
        <begin position="720"/>
        <end position="820"/>
    </location>
</feature>
<evidence type="ECO:0000256" key="9">
    <source>
        <dbReference type="ARBA" id="ARBA00023242"/>
    </source>
</evidence>
<dbReference type="InterPro" id="IPR010935">
    <property type="entry name" value="SMC_hinge"/>
</dbReference>
<dbReference type="GO" id="GO:0016887">
    <property type="term" value="F:ATP hydrolysis activity"/>
    <property type="evidence" value="ECO:0007669"/>
    <property type="project" value="InterPro"/>
</dbReference>
<dbReference type="SUPFAM" id="SSF75553">
    <property type="entry name" value="Smc hinge domain"/>
    <property type="match status" value="1"/>
</dbReference>
<dbReference type="OMA" id="CPALDNM"/>
<dbReference type="InParanoid" id="C1E125"/>
<dbReference type="KEGG" id="mis:MICPUN_56721"/>
<evidence type="ECO:0000313" key="16">
    <source>
        <dbReference type="Proteomes" id="UP000002009"/>
    </source>
</evidence>
<feature type="compositionally biased region" description="Basic and acidic residues" evidence="13">
    <location>
        <begin position="482"/>
        <end position="508"/>
    </location>
</feature>
<dbReference type="Pfam" id="PF06470">
    <property type="entry name" value="SMC_hinge"/>
    <property type="match status" value="1"/>
</dbReference>
<dbReference type="Gene3D" id="1.20.1060.20">
    <property type="match status" value="1"/>
</dbReference>
<organism evidence="15 16">
    <name type="scientific">Micromonas commoda (strain RCC299 / NOUM17 / CCMP2709)</name>
    <name type="common">Picoplanktonic green alga</name>
    <dbReference type="NCBI Taxonomy" id="296587"/>
    <lineage>
        <taxon>Eukaryota</taxon>
        <taxon>Viridiplantae</taxon>
        <taxon>Chlorophyta</taxon>
        <taxon>Mamiellophyceae</taxon>
        <taxon>Mamiellales</taxon>
        <taxon>Mamiellaceae</taxon>
        <taxon>Micromonas</taxon>
    </lineage>
</organism>
<dbReference type="Gene3D" id="3.30.70.1620">
    <property type="match status" value="1"/>
</dbReference>
<evidence type="ECO:0000256" key="5">
    <source>
        <dbReference type="ARBA" id="ARBA00022776"/>
    </source>
</evidence>
<dbReference type="OrthoDB" id="5575062at2759"/>
<proteinExistence type="inferred from homology"/>
<sequence>MTAPSSDAGVKKPRLVIKKMVLENFKSYAGAQHVGPFHKSFSSVVGPNGSGKSNVIDAMLFVFGKRAKQLRLNKVSELIHNSTDFRNLEYARVEVHFHQIVDKEGEDFEAVPDSDFVIAREAYRNNTSKYFVDKKTSNFTDVTNLLKHHGVDLNNNRFLILQGEVEQISMMKPKAANPGDEGLLEYLEDIIGTNQYVEPIEQKSKALEELNEKRTGQVNRLKLVEKEKDVLDDARQEAEAFMAKERECLRHKTVAYQMYVKDARDNVAKIAESVAELEAKLEEEKAKSTEYDKAVEELEVVVKEHAVKLNELKGELDRATKEFAEFERKDIKHREDLKNMKSRAKKLDEKVAKDTKKRDDMAKECEAIEKEVPELEAKKAELESRVEKEEATLDAMLESLKGEMAAIGAELERAQAALSPWEGKIADAKAAVDVAVTERDLLATEKEDAKRRFEEAKAGAEAAVALAKSKTEEIADAESTLESERSRAAERREAEAAAKEQERRANEMTREIRGKLAQSKSAADQAKSQSVIVQSLMTAKSKGKIKGVLGRLGDLGAIDKKYDVAVSTACAALDYIVVETTADAQACVAHLRSNNLGVATFLILEKQRSLEGKMREAKKTSAPASGAPRLIDLIKPAEPRLEVAFYYGVRDTAVADDLDAASKIAYGGNVRRRVVTLQGQLIETSGTMSGGGSKPRGGRMRTGTAAPDLDGEGAESAAAVAQAEADLKKASVTYEEAHKAAVSAGKEAKDAEAAVAKLERSLPKLRAEVIAAEERAADLEGRLGELEAAAKVTKEDAAELKRLEKAVADAKALYEKVVADAAGVRAECEALQAKMDAVGGEKLKKQKALVKDLAAGIAAAGDAATEKRATAASHAKATARLEKAIEEAVAERAKLSEDVKTIKAEFAALEEGAMAVLESQKELQGLVDAKSAECAAASKARDAAVKEMAALKHVEVDIQSKLEDLDAQSKENDDKAKHWDKELNKLRKEQESLHAECEVPVPELLTPEQLDTVDAADEMRRAGALEEELKEMKPDMSSIEAYRVKMGEYDERNDELKSVTEQRDETRAQFDELRKKRLDEFMAGFNVISLRLKEMYQMITLGGDAELELVDSMDPFAEGIVFSVRPPKKSWKNIANLSGGEKTLSSLALVFALHHYKPTPLYVMDEIDAALDFKNVSIVGHYIKERTKDAQFVIISLRNNMFELADRLVGIYKTNNTTKTVAINPGAFAVGADNGSAKKAADASAAGDEENRAPNAIAA</sequence>
<evidence type="ECO:0000256" key="13">
    <source>
        <dbReference type="SAM" id="MobiDB-lite"/>
    </source>
</evidence>
<dbReference type="PIRSF" id="PIRSF005719">
    <property type="entry name" value="SMC"/>
    <property type="match status" value="1"/>
</dbReference>
<dbReference type="FunCoup" id="C1E125">
    <property type="interactions" value="1372"/>
</dbReference>
<comment type="similarity">
    <text evidence="2">Belongs to the SMC family. SMC4 subfamily.</text>
</comment>
<dbReference type="InterPro" id="IPR024704">
    <property type="entry name" value="SMC"/>
</dbReference>
<keyword evidence="6" id="KW-0067">ATP-binding</keyword>
<protein>
    <recommendedName>
        <fullName evidence="11">Structural maintenance of chromosomes protein</fullName>
    </recommendedName>
</protein>
<keyword evidence="8" id="KW-0226">DNA condensation</keyword>
<dbReference type="FunFam" id="3.40.50.300:FF:000585">
    <property type="entry name" value="Structural maintenance of chromosomes 4"/>
    <property type="match status" value="1"/>
</dbReference>
<evidence type="ECO:0000256" key="3">
    <source>
        <dbReference type="ARBA" id="ARBA00022618"/>
    </source>
</evidence>
<dbReference type="Gene3D" id="3.40.50.300">
    <property type="entry name" value="P-loop containing nucleotide triphosphate hydrolases"/>
    <property type="match status" value="2"/>
</dbReference>
<gene>
    <name evidence="15" type="ORF">MICPUN_56721</name>
</gene>
<dbReference type="RefSeq" id="XP_002500842.1">
    <property type="nucleotide sequence ID" value="XM_002500796.1"/>
</dbReference>
<keyword evidence="4" id="KW-0547">Nucleotide-binding</keyword>